<name>A0A9X4AII6_9BACI</name>
<evidence type="ECO:0000313" key="3">
    <source>
        <dbReference type="Proteomes" id="UP001145072"/>
    </source>
</evidence>
<evidence type="ECO:0000259" key="1">
    <source>
        <dbReference type="Pfam" id="PF10026"/>
    </source>
</evidence>
<keyword evidence="3" id="KW-1185">Reference proteome</keyword>
<comment type="caution">
    <text evidence="2">The sequence shown here is derived from an EMBL/GenBank/DDBJ whole genome shotgun (WGS) entry which is preliminary data.</text>
</comment>
<feature type="domain" description="DUF2268" evidence="1">
    <location>
        <begin position="77"/>
        <end position="268"/>
    </location>
</feature>
<dbReference type="Proteomes" id="UP001145072">
    <property type="component" value="Unassembled WGS sequence"/>
</dbReference>
<protein>
    <submittedName>
        <fullName evidence="2">DUF2268 domain-containing protein</fullName>
    </submittedName>
</protein>
<proteinExistence type="predicted"/>
<dbReference type="AlphaFoldDB" id="A0A9X4AII6"/>
<dbReference type="Pfam" id="PF10026">
    <property type="entry name" value="DUF2268"/>
    <property type="match status" value="1"/>
</dbReference>
<evidence type="ECO:0000313" key="2">
    <source>
        <dbReference type="EMBL" id="MDC3421192.1"/>
    </source>
</evidence>
<accession>A0A9X4AII6</accession>
<dbReference type="EMBL" id="JAMQJZ010000009">
    <property type="protein sequence ID" value="MDC3421192.1"/>
    <property type="molecule type" value="Genomic_DNA"/>
</dbReference>
<organism evidence="2 3">
    <name type="scientific">Aquibacillus koreensis</name>
    <dbReference type="NCBI Taxonomy" id="279446"/>
    <lineage>
        <taxon>Bacteria</taxon>
        <taxon>Bacillati</taxon>
        <taxon>Bacillota</taxon>
        <taxon>Bacilli</taxon>
        <taxon>Bacillales</taxon>
        <taxon>Bacillaceae</taxon>
        <taxon>Aquibacillus</taxon>
    </lineage>
</organism>
<gene>
    <name evidence="2" type="ORF">NC661_12505</name>
</gene>
<dbReference type="RefSeq" id="WP_259871688.1">
    <property type="nucleotide sequence ID" value="NZ_JAMQJZ010000009.1"/>
</dbReference>
<reference evidence="2" key="1">
    <citation type="submission" date="2022-06" db="EMBL/GenBank/DDBJ databases">
        <title>Aquibacillus sp. a new bacterium isolated from soil saline samples.</title>
        <authorList>
            <person name="Galisteo C."/>
            <person name="De La Haba R."/>
            <person name="Sanchez-Porro C."/>
            <person name="Ventosa A."/>
        </authorList>
    </citation>
    <scope>NUCLEOTIDE SEQUENCE</scope>
    <source>
        <strain evidence="2">JCM 12387</strain>
    </source>
</reference>
<dbReference type="InterPro" id="IPR018728">
    <property type="entry name" value="DUF2268"/>
</dbReference>
<sequence>MTVIETNKWLDRYTKKKKRTFSQNMDIQRKLFCGHLMDYFEDATTDDIHLHLLNHGLFIPDPLDKQVIQGMFEKDYWKIAKIEISKLLQAWDGPEVPVFLFPSNYTNKPLMREFNGIAGLSYHNKIFLFITNRTEKNELRALLTHEYNHSCRLIALNKGQDELNLLDALILEGLAETAVKQRLGSKHLNKWTTIYSKEQMEQFWKKWIKPNLEIKKMSRQHDQLMYGHGNIPKWLGYCCGYYIVSSYFEKKDISMYDALRIPSATILKESNF</sequence>